<evidence type="ECO:0000313" key="4">
    <source>
        <dbReference type="EMBL" id="OWP76572.1"/>
    </source>
</evidence>
<dbReference type="Proteomes" id="UP000198034">
    <property type="component" value="Unassembled WGS sequence"/>
</dbReference>
<evidence type="ECO:0000259" key="2">
    <source>
        <dbReference type="Pfam" id="PF23526"/>
    </source>
</evidence>
<dbReference type="InterPro" id="IPR029063">
    <property type="entry name" value="SAM-dependent_MTases_sf"/>
</dbReference>
<dbReference type="InterPro" id="IPR056393">
    <property type="entry name" value="AprA-like_MT2"/>
</dbReference>
<dbReference type="Gene3D" id="3.40.50.150">
    <property type="entry name" value="Vaccinia Virus protein VP39"/>
    <property type="match status" value="1"/>
</dbReference>
<reference evidence="4 5" key="1">
    <citation type="journal article" date="2017" name="Infect. Genet. Evol.">
        <title>Comparative genome analysis of fish pathogen Flavobacterium columnare reveals extensive sequence diversity within the species.</title>
        <authorList>
            <person name="Kayansamruaj P."/>
            <person name="Dong H.T."/>
            <person name="Hirono I."/>
            <person name="Kondo H."/>
            <person name="Senapin S."/>
            <person name="Rodkhum C."/>
        </authorList>
    </citation>
    <scope>NUCLEOTIDE SEQUENCE [LARGE SCALE GENOMIC DNA]</scope>
    <source>
        <strain evidence="4 5">1214</strain>
    </source>
</reference>
<evidence type="ECO:0000259" key="1">
    <source>
        <dbReference type="Pfam" id="PF23525"/>
    </source>
</evidence>
<evidence type="ECO:0000259" key="3">
    <source>
        <dbReference type="Pfam" id="PF23589"/>
    </source>
</evidence>
<dbReference type="Pfam" id="PF23525">
    <property type="entry name" value="Methyltransf_36"/>
    <property type="match status" value="1"/>
</dbReference>
<dbReference type="InterPro" id="IPR056394">
    <property type="entry name" value="AprA-like_N"/>
</dbReference>
<dbReference type="InterPro" id="IPR056395">
    <property type="entry name" value="WH_AprA"/>
</dbReference>
<organism evidence="4 5">
    <name type="scientific">Flavobacterium columnare</name>
    <dbReference type="NCBI Taxonomy" id="996"/>
    <lineage>
        <taxon>Bacteria</taxon>
        <taxon>Pseudomonadati</taxon>
        <taxon>Bacteroidota</taxon>
        <taxon>Flavobacteriia</taxon>
        <taxon>Flavobacteriales</taxon>
        <taxon>Flavobacteriaceae</taxon>
        <taxon>Flavobacterium</taxon>
    </lineage>
</organism>
<proteinExistence type="predicted"/>
<name>A0A246G9X8_9FLAO</name>
<comment type="caution">
    <text evidence="4">The sequence shown here is derived from an EMBL/GenBank/DDBJ whole genome shotgun (WGS) entry which is preliminary data.</text>
</comment>
<protein>
    <submittedName>
        <fullName evidence="4">Polyketide synthase</fullName>
    </submittedName>
</protein>
<feature type="domain" description="AprA-like MT2-like" evidence="1">
    <location>
        <begin position="266"/>
        <end position="529"/>
    </location>
</feature>
<gene>
    <name evidence="4" type="ORF">BWK62_09550</name>
</gene>
<sequence>MMNTTELRESIFRHLDGIVILPIAALLKEKKITDYIIDKKEVSLDKLKEDFNLNEGYLNIALRALASQGFINYFVDNNQNKVTIKVNDITALAFSQFFLYDDIAQTLFLTDVFTSNSINEHIISILAPLFEKFKKINSQPIDLNSEVGKIQYQIIKHLEGFLVGPLIVNLGMTGMFHKYFMETSFSPDEFHKAPEAFTVMLNFFTSLGWFTERKGKYQFTESGLFYAKRASAYGVTVSYLPMLKNLETLLFGNPNKLRDIAINDTEIHVNREMNVWGSGGAHNTYFKVIDEIIIELFNRPISEQPKGILDMGCGNGAFLQHIYNVIERQTMRGKMLEEYPLFLVGADYNQVALKVTRANLIKADIWAKVIWGDIGNPDLLAEDLKENYNIDLNELLNVRTFLDHNRIWNNPKNNYNITSTSTGAFSFRGKQLSNNDVEANLYEHLEKWAQYVHKFGLLLIELHTVNPNIVSKNIGKTPATAYDVTHGLSDQYILEIEEFVKTAKKVGLHSDERFMQRFPNTEYATVSIHLLKGK</sequence>
<dbReference type="EMBL" id="MTCY01000025">
    <property type="protein sequence ID" value="OWP76572.1"/>
    <property type="molecule type" value="Genomic_DNA"/>
</dbReference>
<feature type="domain" description="AprA winged helix" evidence="3">
    <location>
        <begin position="159"/>
        <end position="253"/>
    </location>
</feature>
<dbReference type="AlphaFoldDB" id="A0A246G9X8"/>
<evidence type="ECO:0000313" key="5">
    <source>
        <dbReference type="Proteomes" id="UP000198034"/>
    </source>
</evidence>
<feature type="domain" description="AprA-like N-terminal" evidence="2">
    <location>
        <begin position="7"/>
        <end position="73"/>
    </location>
</feature>
<accession>A0A246G9X8</accession>
<dbReference type="Pfam" id="PF23526">
    <property type="entry name" value="AprA_N"/>
    <property type="match status" value="1"/>
</dbReference>
<dbReference type="SUPFAM" id="SSF53335">
    <property type="entry name" value="S-adenosyl-L-methionine-dependent methyltransferases"/>
    <property type="match status" value="1"/>
</dbReference>
<dbReference type="Pfam" id="PF23589">
    <property type="entry name" value="WHD_AprA"/>
    <property type="match status" value="1"/>
</dbReference>